<evidence type="ECO:0000256" key="9">
    <source>
        <dbReference type="ARBA" id="ARBA00023128"/>
    </source>
</evidence>
<dbReference type="GO" id="GO:0006749">
    <property type="term" value="P:glutathione metabolic process"/>
    <property type="evidence" value="ECO:0007669"/>
    <property type="project" value="InterPro"/>
</dbReference>
<dbReference type="InterPro" id="IPR016156">
    <property type="entry name" value="FAD/NAD-linked_Rdtase_dimer_sf"/>
</dbReference>
<dbReference type="NCBIfam" id="NF004776">
    <property type="entry name" value="PRK06116.1"/>
    <property type="match status" value="1"/>
</dbReference>
<dbReference type="PROSITE" id="PS00076">
    <property type="entry name" value="PYRIDINE_REDOX_1"/>
    <property type="match status" value="1"/>
</dbReference>
<feature type="binding site" evidence="13">
    <location>
        <position position="312"/>
    </location>
    <ligand>
        <name>NAD(+)</name>
        <dbReference type="ChEBI" id="CHEBI:57540"/>
    </ligand>
</feature>
<keyword evidence="11 15" id="KW-0676">Redox-active center</keyword>
<sequence length="517" mass="55246">MHIFTVALASWFNAESSLSSFHAHRMGHAHTIVQRMRAAQRVPLSLMMSEAGEAHTFDYLVIGGGSGGVASARRAAAHGAKVAVIERARLGGTCVNVGCVPKKVMFNAAAIQEMIHQAAGYGFTVEGTKFDLPTLKQKRDAYVARLNGIYGNNLKNSGITFVEGDACFIGSKLVSVNGETYTAKHILIAVGGKPMEPPVEGAQLAIDSNGFFELEQVPERVAVVGSGYIAVELAGILNVLGSKVDLFIRGDMPLRSMEADVVKMLVTEMEEAGITMIRGESEAITEADGAKTLVCKDGQAYGGYEEVLFATGRVPVTDTLNLPSAGIDSNSRGVIVVDEASRTSAQDVYAVGDVIGKVDLTPVAIAAGRLLADRLFAGAAEKDTLMDYDYIPTVVFSHPPLAVVGLTEQQAIGKFGVDEVTVHKSTFVNMLYSREFLYDGQFQPKTFAKIVCVGEEQRIVGLHMIGLAVDEILQGFGVAIKMGATKADFDSVVAIHPTSAEELVTIPPWQAKYKMHT</sequence>
<reference evidence="19" key="1">
    <citation type="submission" date="2021-01" db="EMBL/GenBank/DDBJ databases">
        <authorList>
            <person name="Corre E."/>
            <person name="Pelletier E."/>
            <person name="Niang G."/>
            <person name="Scheremetjew M."/>
            <person name="Finn R."/>
            <person name="Kale V."/>
            <person name="Holt S."/>
            <person name="Cochrane G."/>
            <person name="Meng A."/>
            <person name="Brown T."/>
            <person name="Cohen L."/>
        </authorList>
    </citation>
    <scope>NUCLEOTIDE SEQUENCE</scope>
    <source>
        <strain evidence="19">RCC1130</strain>
    </source>
</reference>
<keyword evidence="9" id="KW-0496">Mitochondrion</keyword>
<evidence type="ECO:0000256" key="12">
    <source>
        <dbReference type="PIRSR" id="PIRSR000350-2"/>
    </source>
</evidence>
<dbReference type="EC" id="1.8.1.7" evidence="16"/>
<proteinExistence type="inferred from homology"/>
<dbReference type="PIRSF" id="PIRSF000350">
    <property type="entry name" value="Mercury_reductase_MerA"/>
    <property type="match status" value="1"/>
</dbReference>
<keyword evidence="13" id="KW-0520">NAD</keyword>
<evidence type="ECO:0000259" key="17">
    <source>
        <dbReference type="Pfam" id="PF02852"/>
    </source>
</evidence>
<accession>A0A7S0NU49</accession>
<dbReference type="PANTHER" id="PTHR42737">
    <property type="entry name" value="GLUTATHIONE REDUCTASE"/>
    <property type="match status" value="1"/>
</dbReference>
<dbReference type="GO" id="GO:0005829">
    <property type="term" value="C:cytosol"/>
    <property type="evidence" value="ECO:0007669"/>
    <property type="project" value="TreeGrafter"/>
</dbReference>
<feature type="binding site" evidence="13">
    <location>
        <position position="353"/>
    </location>
    <ligand>
        <name>FAD</name>
        <dbReference type="ChEBI" id="CHEBI:57692"/>
    </ligand>
</feature>
<evidence type="ECO:0000256" key="7">
    <source>
        <dbReference type="ARBA" id="ARBA00022857"/>
    </source>
</evidence>
<dbReference type="NCBIfam" id="TIGR01421">
    <property type="entry name" value="gluta_reduc_1"/>
    <property type="match status" value="1"/>
</dbReference>
<evidence type="ECO:0000256" key="5">
    <source>
        <dbReference type="ARBA" id="ARBA00022630"/>
    </source>
</evidence>
<dbReference type="GO" id="GO:0005739">
    <property type="term" value="C:mitochondrion"/>
    <property type="evidence" value="ECO:0007669"/>
    <property type="project" value="UniProtKB-SubCell"/>
</dbReference>
<comment type="cofactor">
    <cofactor evidence="13">
        <name>FAD</name>
        <dbReference type="ChEBI" id="CHEBI:57692"/>
    </cofactor>
    <text evidence="13">Binds 1 FAD per subunit.</text>
</comment>
<dbReference type="GO" id="GO:0050660">
    <property type="term" value="F:flavin adenine dinucleotide binding"/>
    <property type="evidence" value="ECO:0007669"/>
    <property type="project" value="InterPro"/>
</dbReference>
<comment type="catalytic activity">
    <reaction evidence="16">
        <text>2 glutathione + NADP(+) = glutathione disulfide + NADPH + H(+)</text>
        <dbReference type="Rhea" id="RHEA:11740"/>
        <dbReference type="ChEBI" id="CHEBI:15378"/>
        <dbReference type="ChEBI" id="CHEBI:57783"/>
        <dbReference type="ChEBI" id="CHEBI:57925"/>
        <dbReference type="ChEBI" id="CHEBI:58297"/>
        <dbReference type="ChEBI" id="CHEBI:58349"/>
        <dbReference type="EC" id="1.8.1.7"/>
    </reaction>
</comment>
<name>A0A7S0NU49_9EUKA</name>
<dbReference type="Gene3D" id="3.50.50.60">
    <property type="entry name" value="FAD/NAD(P)-binding domain"/>
    <property type="match status" value="2"/>
</dbReference>
<dbReference type="PRINTS" id="PR00411">
    <property type="entry name" value="PNDRDTASEI"/>
</dbReference>
<keyword evidence="4 16" id="KW-0963">Cytoplasm</keyword>
<evidence type="ECO:0000313" key="19">
    <source>
        <dbReference type="EMBL" id="CAD8533910.1"/>
    </source>
</evidence>
<dbReference type="InterPro" id="IPR023753">
    <property type="entry name" value="FAD/NAD-binding_dom"/>
</dbReference>
<comment type="subcellular location">
    <subcellularLocation>
        <location evidence="2 16">Cytoplasm</location>
    </subcellularLocation>
    <subcellularLocation>
        <location evidence="1">Mitochondrion</location>
    </subcellularLocation>
</comment>
<evidence type="ECO:0000256" key="14">
    <source>
        <dbReference type="PIRSR" id="PIRSR000350-4"/>
    </source>
</evidence>
<dbReference type="SUPFAM" id="SSF51905">
    <property type="entry name" value="FAD/NAD(P)-binding domain"/>
    <property type="match status" value="1"/>
</dbReference>
<keyword evidence="13" id="KW-0547">Nucleotide-binding</keyword>
<evidence type="ECO:0000256" key="8">
    <source>
        <dbReference type="ARBA" id="ARBA00023002"/>
    </source>
</evidence>
<dbReference type="PANTHER" id="PTHR42737:SF2">
    <property type="entry name" value="GLUTATHIONE REDUCTASE"/>
    <property type="match status" value="1"/>
</dbReference>
<evidence type="ECO:0000256" key="3">
    <source>
        <dbReference type="ARBA" id="ARBA00007532"/>
    </source>
</evidence>
<dbReference type="InterPro" id="IPR036188">
    <property type="entry name" value="FAD/NAD-bd_sf"/>
</dbReference>
<feature type="domain" description="FAD/NAD(P)-binding" evidence="18">
    <location>
        <begin position="57"/>
        <end position="368"/>
    </location>
</feature>
<comment type="similarity">
    <text evidence="3 15">Belongs to the class-I pyridine nucleotide-disulfide oxidoreductase family.</text>
</comment>
<gene>
    <name evidence="19" type="ORF">CLEP1334_LOCUS9165</name>
</gene>
<dbReference type="InterPro" id="IPR006322">
    <property type="entry name" value="Glutathione_Rdtase_euk/bac"/>
</dbReference>
<keyword evidence="8 15" id="KW-0560">Oxidoreductase</keyword>
<dbReference type="GO" id="GO:0034599">
    <property type="term" value="P:cellular response to oxidative stress"/>
    <property type="evidence" value="ECO:0007669"/>
    <property type="project" value="TreeGrafter"/>
</dbReference>
<dbReference type="AlphaFoldDB" id="A0A7S0NU49"/>
<feature type="domain" description="Pyridine nucleotide-disulphide oxidoreductase dimerisation" evidence="17">
    <location>
        <begin position="391"/>
        <end position="505"/>
    </location>
</feature>
<evidence type="ECO:0000256" key="2">
    <source>
        <dbReference type="ARBA" id="ARBA00004496"/>
    </source>
</evidence>
<dbReference type="InterPro" id="IPR004099">
    <property type="entry name" value="Pyr_nucl-diS_OxRdtase_dimer"/>
</dbReference>
<dbReference type="Pfam" id="PF02852">
    <property type="entry name" value="Pyr_redox_dim"/>
    <property type="match status" value="1"/>
</dbReference>
<dbReference type="EMBL" id="HBER01018186">
    <property type="protein sequence ID" value="CAD8533910.1"/>
    <property type="molecule type" value="Transcribed_RNA"/>
</dbReference>
<dbReference type="PRINTS" id="PR00368">
    <property type="entry name" value="FADPNR"/>
</dbReference>
<keyword evidence="5 15" id="KW-0285">Flavoprotein</keyword>
<dbReference type="Pfam" id="PF07992">
    <property type="entry name" value="Pyr_redox_2"/>
    <property type="match status" value="1"/>
</dbReference>
<organism evidence="19">
    <name type="scientific">Calcidiscus leptoporus</name>
    <dbReference type="NCBI Taxonomy" id="127549"/>
    <lineage>
        <taxon>Eukaryota</taxon>
        <taxon>Haptista</taxon>
        <taxon>Haptophyta</taxon>
        <taxon>Prymnesiophyceae</taxon>
        <taxon>Coccolithales</taxon>
        <taxon>Calcidiscaceae</taxon>
        <taxon>Calcidiscus</taxon>
    </lineage>
</organism>
<evidence type="ECO:0000256" key="13">
    <source>
        <dbReference type="PIRSR" id="PIRSR000350-3"/>
    </source>
</evidence>
<feature type="disulfide bond" description="Redox-active" evidence="14">
    <location>
        <begin position="94"/>
        <end position="99"/>
    </location>
</feature>
<dbReference type="InterPro" id="IPR001100">
    <property type="entry name" value="Pyr_nuc-diS_OxRdtase"/>
</dbReference>
<feature type="binding site" evidence="13">
    <location>
        <begin position="225"/>
        <end position="232"/>
    </location>
    <ligand>
        <name>NAD(+)</name>
        <dbReference type="ChEBI" id="CHEBI:57540"/>
    </ligand>
</feature>
<keyword evidence="6 13" id="KW-0274">FAD</keyword>
<feature type="active site" description="Proton acceptor" evidence="12">
    <location>
        <position position="496"/>
    </location>
</feature>
<evidence type="ECO:0000256" key="4">
    <source>
        <dbReference type="ARBA" id="ARBA00022490"/>
    </source>
</evidence>
<evidence type="ECO:0000256" key="1">
    <source>
        <dbReference type="ARBA" id="ARBA00004173"/>
    </source>
</evidence>
<dbReference type="InterPro" id="IPR012999">
    <property type="entry name" value="Pyr_OxRdtase_I_AS"/>
</dbReference>
<evidence type="ECO:0000256" key="10">
    <source>
        <dbReference type="ARBA" id="ARBA00023157"/>
    </source>
</evidence>
<comment type="function">
    <text evidence="16">Catalyzes the reduction of glutathione disulfide (GSSG) to reduced glutathione (GSH). Constitutes the major mechanism to maintain a high GSH:GSSG ratio in the cytosol.</text>
</comment>
<dbReference type="GO" id="GO:0045454">
    <property type="term" value="P:cell redox homeostasis"/>
    <property type="evidence" value="ECO:0007669"/>
    <property type="project" value="InterPro"/>
</dbReference>
<protein>
    <recommendedName>
        <fullName evidence="16">Glutathione reductase</fullName>
        <ecNumber evidence="16">1.8.1.7</ecNumber>
    </recommendedName>
</protein>
<evidence type="ECO:0000256" key="15">
    <source>
        <dbReference type="RuleBase" id="RU003691"/>
    </source>
</evidence>
<keyword evidence="7 16" id="KW-0521">NADP</keyword>
<feature type="binding site" evidence="13">
    <location>
        <position position="103"/>
    </location>
    <ligand>
        <name>FAD</name>
        <dbReference type="ChEBI" id="CHEBI:57692"/>
    </ligand>
</feature>
<dbReference type="GO" id="GO:0050661">
    <property type="term" value="F:NADP binding"/>
    <property type="evidence" value="ECO:0007669"/>
    <property type="project" value="InterPro"/>
</dbReference>
<dbReference type="GO" id="GO:0004362">
    <property type="term" value="F:glutathione-disulfide reductase (NADPH) activity"/>
    <property type="evidence" value="ECO:0007669"/>
    <property type="project" value="UniProtKB-EC"/>
</dbReference>
<evidence type="ECO:0000256" key="6">
    <source>
        <dbReference type="ARBA" id="ARBA00022827"/>
    </source>
</evidence>
<dbReference type="FunFam" id="3.50.50.60:FF:000484">
    <property type="entry name" value="Glutathione reductase, mitochondrial"/>
    <property type="match status" value="1"/>
</dbReference>
<evidence type="ECO:0000256" key="11">
    <source>
        <dbReference type="ARBA" id="ARBA00023284"/>
    </source>
</evidence>
<dbReference type="SUPFAM" id="SSF55424">
    <property type="entry name" value="FAD/NAD-linked reductases, dimerisation (C-terminal) domain"/>
    <property type="match status" value="1"/>
</dbReference>
<dbReference type="InterPro" id="IPR046952">
    <property type="entry name" value="GSHR/TRXR-like"/>
</dbReference>
<keyword evidence="10" id="KW-1015">Disulfide bond</keyword>
<dbReference type="Gene3D" id="3.30.390.30">
    <property type="match status" value="1"/>
</dbReference>
<evidence type="ECO:0000256" key="16">
    <source>
        <dbReference type="RuleBase" id="RU365016"/>
    </source>
</evidence>
<evidence type="ECO:0000259" key="18">
    <source>
        <dbReference type="Pfam" id="PF07992"/>
    </source>
</evidence>